<dbReference type="PANTHER" id="PTHR48016">
    <property type="entry name" value="MAP KINASE KINASE KINASE SSK2-RELATED-RELATED"/>
    <property type="match status" value="1"/>
</dbReference>
<evidence type="ECO:0000313" key="12">
    <source>
        <dbReference type="EMBL" id="KAK7745879.1"/>
    </source>
</evidence>
<evidence type="ECO:0000256" key="7">
    <source>
        <dbReference type="ARBA" id="ARBA00047919"/>
    </source>
</evidence>
<feature type="compositionally biased region" description="Acidic residues" evidence="10">
    <location>
        <begin position="1144"/>
        <end position="1156"/>
    </location>
</feature>
<keyword evidence="4 9" id="KW-0547">Nucleotide-binding</keyword>
<feature type="compositionally biased region" description="Polar residues" evidence="10">
    <location>
        <begin position="1110"/>
        <end position="1123"/>
    </location>
</feature>
<dbReference type="GO" id="GO:0005524">
    <property type="term" value="F:ATP binding"/>
    <property type="evidence" value="ECO:0007669"/>
    <property type="project" value="UniProtKB-UniRule"/>
</dbReference>
<feature type="compositionally biased region" description="Basic and acidic residues" evidence="10">
    <location>
        <begin position="549"/>
        <end position="558"/>
    </location>
</feature>
<feature type="compositionally biased region" description="Polar residues" evidence="10">
    <location>
        <begin position="1005"/>
        <end position="1023"/>
    </location>
</feature>
<feature type="region of interest" description="Disordered" evidence="10">
    <location>
        <begin position="417"/>
        <end position="474"/>
    </location>
</feature>
<evidence type="ECO:0000256" key="9">
    <source>
        <dbReference type="PROSITE-ProRule" id="PRU10141"/>
    </source>
</evidence>
<feature type="domain" description="Protein kinase" evidence="11">
    <location>
        <begin position="1491"/>
        <end position="1760"/>
    </location>
</feature>
<evidence type="ECO:0000256" key="2">
    <source>
        <dbReference type="ARBA" id="ARBA00012411"/>
    </source>
</evidence>
<comment type="caution">
    <text evidence="12">The sequence shown here is derived from an EMBL/GenBank/DDBJ whole genome shotgun (WGS) entry which is preliminary data.</text>
</comment>
<feature type="compositionally biased region" description="Polar residues" evidence="10">
    <location>
        <begin position="307"/>
        <end position="320"/>
    </location>
</feature>
<evidence type="ECO:0000259" key="11">
    <source>
        <dbReference type="PROSITE" id="PS50011"/>
    </source>
</evidence>
<feature type="compositionally biased region" description="Polar residues" evidence="10">
    <location>
        <begin position="934"/>
        <end position="947"/>
    </location>
</feature>
<dbReference type="InterPro" id="IPR000719">
    <property type="entry name" value="Prot_kinase_dom"/>
</dbReference>
<dbReference type="SMART" id="SM00220">
    <property type="entry name" value="S_TKc"/>
    <property type="match status" value="1"/>
</dbReference>
<feature type="binding site" evidence="9">
    <location>
        <position position="1520"/>
    </location>
    <ligand>
        <name>ATP</name>
        <dbReference type="ChEBI" id="CHEBI:30616"/>
    </ligand>
</feature>
<sequence length="1784" mass="191380">MSRNIQRQRSISSLSSRGVDRDRDPASGGLGLLSPYNSRSPLAGLQHSPGALDAAANHLSRPTIQLERKATEDSAKLDGVLFDDIPTLGSSSALLSSLGAGYPTVNTSHGAGNANYLRASSPGGPRRRANTASGSLSPVPPTDSPVDSPTSHEPSGRIPSSGGEVTNRSLSCFELCSADNHWQGTWNGAYGSYIPPPPQAPRPYNPQPYQTINGQTIAIPPPPPPTESMQMSATYIPRGDFDVGPTYIPQGDTYGEGVGIPGLGMDEGATWSATSQNPWLGGNGSLGPTNASDTATSTPIDAYGSHNRGNSTTSNATSNGAAGIPPELAAQWPLDRVLDWLQANNFSNDWRSTFRALDLHGSRFLEVGSANGGRGNFGMMHQLVYPRLASECISSGTGWDQPREREEGKRMRRLIRSIVRGETPAAGTSSHTRKESISNTSLVPTSAGPDSGSPDTPIKAPGPGFSVGRRSSSQIRTQTMPIVWNGVSNSVNAPDPGGNHRKIMLGNIDDENAHRRPVATEPAIYGSGVPPDASQVLRSQMNFSDMAKDTRRYGHDGGNRPSPLGDNASSTGDRSAGASEPPGSAREGKSFLSFLNPRKKKHHDDPDSPTSPMQFKAHSLGSRGNASETSLDRPGSGVSPSHEQHTPGPPTRSRRITTGRIFILATLDYWNYRMVDVSDVESASDLRQLICVNLGLPDADGAQIYLTELGKFDHDDHLDDSQLVANKKLRADAAGSLKVYVRPGNMAGLAVNISQSQNALSPAHLPAGAKIDEDTYARLNGQRRRSSSSPPASRQNTLTGGEHGKPATSPGADDDEQKDAKIRDTVHQAEAVRIDNAKKPQEYIVKRKAVKDNANSPSDSIGQYNGIVGRNVNFDEPRNSPFEDKKPFEAAFAPQRRAPAAPLDPSATLIKANSLSKRGSHRASQGSMDGFPSKRQQTPGITESPKQMSEKRKPTNERQALGGIGAALAGMGRGLGGIAHPGGAGQRGNSPNRASPKSGGDSAGVASSTSDRGKTAQSSNFSNGDDGSPRPGTPPTPGSSTMSPGGVAFDVPDYSPGGTLISMSFSPISPNLERLNGARTRGKSTRYPLKNDIEAKQRTGEETIPRKPVSSGNVSPNTASQTVPDEPPQLPKVVVKPRIFDGDSSSDEDSDDDSDDGLFAKPLNGRGANNSASKGKEPIRQPSPKPSPISKNGTFWNEEDSDADEEIIPQETNNLGKRPSLTVNTKRARKGLSVTFTSPVLPSSAGSRSGAGDDDDQSSRGSRRTPNTPEHEGWDSRNEKDVKLSRRKSFMEKDTSIWANRPPTDALINNLEDFFPNLDVDQPVLDEDELPGDLPPSPIAEDEEPPEQHQSKPMASTSTSNFYNDSDTLGSDESTLKALERPASTVSRRSTQRSGGLGRMKSIREVAHKRYTQGAGVQPPVPTTPHSSNTAGNKNTNLMRRKSTKMFNANIVQIRPERGSMILPQIPQDHLPSLPHNANNAIPKRQTTFRWFKGQLIGKGTYGRVYLGMNATTGEFLAVKEVEVNPKAAGGDKNKMKELVAALDQEIDTMQHLDHVNIVQYLGCERKETSISIFLEYIPGGSIGSCLRKHGKFGESVVSSLTRQTLSGLAYLHREGILHRDLKADNILLDVDGTAKISDFGISKKTDNIYGNDKTNSMQGSVFWMAPEVIRSQGQGYSAKVDIWSLGCVVLEMFAGRRPWSKDEAVGAIYKIANGETPPIPEEVSAAVSPVALAFMWDCFSVNPEERPTATKLLAEHPFCVFRDDYDFLQTELYAKIKGTWNTT</sequence>
<protein>
    <recommendedName>
        <fullName evidence="2">mitogen-activated protein kinase</fullName>
        <ecNumber evidence="2">2.7.11.24</ecNumber>
    </recommendedName>
</protein>
<feature type="compositionally biased region" description="Gly residues" evidence="10">
    <location>
        <begin position="971"/>
        <end position="986"/>
    </location>
</feature>
<dbReference type="GO" id="GO:0000196">
    <property type="term" value="P:cell integrity MAPK cascade"/>
    <property type="evidence" value="ECO:0007669"/>
    <property type="project" value="UniProtKB-ARBA"/>
</dbReference>
<dbReference type="PANTHER" id="PTHR48016:SF48">
    <property type="entry name" value="SERINE_THREONINE-PROTEIN KINASE BCK1_SLK1_SSP31"/>
    <property type="match status" value="1"/>
</dbReference>
<evidence type="ECO:0000256" key="3">
    <source>
        <dbReference type="ARBA" id="ARBA00022679"/>
    </source>
</evidence>
<dbReference type="Gene3D" id="1.10.510.10">
    <property type="entry name" value="Transferase(Phosphotransferase) domain 1"/>
    <property type="match status" value="1"/>
</dbReference>
<feature type="region of interest" description="Disordered" evidence="10">
    <location>
        <begin position="780"/>
        <end position="818"/>
    </location>
</feature>
<feature type="compositionally biased region" description="Acidic residues" evidence="10">
    <location>
        <begin position="1197"/>
        <end position="1208"/>
    </location>
</feature>
<keyword evidence="6 9" id="KW-0067">ATP-binding</keyword>
<evidence type="ECO:0000256" key="1">
    <source>
        <dbReference type="ARBA" id="ARBA00006529"/>
    </source>
</evidence>
<comment type="catalytic activity">
    <reaction evidence="7">
        <text>L-threonyl-[protein] + ATP = O-phospho-L-threonyl-[protein] + ADP + H(+)</text>
        <dbReference type="Rhea" id="RHEA:46608"/>
        <dbReference type="Rhea" id="RHEA-COMP:11060"/>
        <dbReference type="Rhea" id="RHEA-COMP:11605"/>
        <dbReference type="ChEBI" id="CHEBI:15378"/>
        <dbReference type="ChEBI" id="CHEBI:30013"/>
        <dbReference type="ChEBI" id="CHEBI:30616"/>
        <dbReference type="ChEBI" id="CHEBI:61977"/>
        <dbReference type="ChEBI" id="CHEBI:456216"/>
        <dbReference type="EC" id="2.7.11.24"/>
    </reaction>
    <physiologicalReaction direction="left-to-right" evidence="7">
        <dbReference type="Rhea" id="RHEA:46609"/>
    </physiologicalReaction>
</comment>
<keyword evidence="13" id="KW-1185">Reference proteome</keyword>
<dbReference type="GO" id="GO:0004709">
    <property type="term" value="F:MAP kinase kinase kinase activity"/>
    <property type="evidence" value="ECO:0007669"/>
    <property type="project" value="UniProtKB-ARBA"/>
</dbReference>
<dbReference type="PROSITE" id="PS00108">
    <property type="entry name" value="PROTEIN_KINASE_ST"/>
    <property type="match status" value="1"/>
</dbReference>
<feature type="compositionally biased region" description="Low complexity" evidence="10">
    <location>
        <begin position="1"/>
        <end position="17"/>
    </location>
</feature>
<dbReference type="EC" id="2.7.11.24" evidence="2"/>
<feature type="compositionally biased region" description="Basic and acidic residues" evidence="10">
    <location>
        <begin position="1089"/>
        <end position="1105"/>
    </location>
</feature>
<dbReference type="PROSITE" id="PS00107">
    <property type="entry name" value="PROTEIN_KINASE_ATP"/>
    <property type="match status" value="1"/>
</dbReference>
<dbReference type="EMBL" id="JAJSPL020000007">
    <property type="protein sequence ID" value="KAK7745879.1"/>
    <property type="molecule type" value="Genomic_DNA"/>
</dbReference>
<feature type="region of interest" description="Disordered" evidence="10">
    <location>
        <begin position="1319"/>
        <end position="1436"/>
    </location>
</feature>
<evidence type="ECO:0000256" key="8">
    <source>
        <dbReference type="ARBA" id="ARBA00048130"/>
    </source>
</evidence>
<dbReference type="SUPFAM" id="SSF56112">
    <property type="entry name" value="Protein kinase-like (PK-like)"/>
    <property type="match status" value="1"/>
</dbReference>
<dbReference type="FunFam" id="1.10.510.10:FF:000182">
    <property type="entry name" value="MAP kinase kinase kinase mkh1"/>
    <property type="match status" value="1"/>
</dbReference>
<dbReference type="InterPro" id="IPR017441">
    <property type="entry name" value="Protein_kinase_ATP_BS"/>
</dbReference>
<dbReference type="InterPro" id="IPR008271">
    <property type="entry name" value="Ser/Thr_kinase_AS"/>
</dbReference>
<dbReference type="InterPro" id="IPR011009">
    <property type="entry name" value="Kinase-like_dom_sf"/>
</dbReference>
<evidence type="ECO:0000256" key="4">
    <source>
        <dbReference type="ARBA" id="ARBA00022741"/>
    </source>
</evidence>
<feature type="compositionally biased region" description="Polar residues" evidence="10">
    <location>
        <begin position="1384"/>
        <end position="1394"/>
    </location>
</feature>
<feature type="compositionally biased region" description="Polar residues" evidence="10">
    <location>
        <begin position="1424"/>
        <end position="1436"/>
    </location>
</feature>
<dbReference type="Pfam" id="PF00069">
    <property type="entry name" value="Pkinase"/>
    <property type="match status" value="1"/>
</dbReference>
<name>A0AAN9YK46_9PEZI</name>
<feature type="compositionally biased region" description="Basic and acidic residues" evidence="10">
    <location>
        <begin position="1269"/>
        <end position="1295"/>
    </location>
</feature>
<evidence type="ECO:0000313" key="13">
    <source>
        <dbReference type="Proteomes" id="UP001320245"/>
    </source>
</evidence>
<keyword evidence="3" id="KW-0808">Transferase</keyword>
<dbReference type="FunFam" id="3.30.200.20:FF:000387">
    <property type="entry name" value="Serine/threonine-protein kinase STE11"/>
    <property type="match status" value="1"/>
</dbReference>
<reference evidence="12 13" key="1">
    <citation type="journal article" date="2023" name="PLoS ONE">
        <title>Cytospora paraplurivora sp. nov. isolated from orchards with fruit tree decline syndrome in Ontario, Canada.</title>
        <authorList>
            <person name="Ilyukhin E."/>
            <person name="Nguyen H.D.T."/>
            <person name="Castle A.J."/>
            <person name="Ellouze W."/>
        </authorList>
    </citation>
    <scope>NUCLEOTIDE SEQUENCE [LARGE SCALE GENOMIC DNA]</scope>
    <source>
        <strain evidence="12 13">FDS-564</strain>
    </source>
</reference>
<evidence type="ECO:0000256" key="5">
    <source>
        <dbReference type="ARBA" id="ARBA00022777"/>
    </source>
</evidence>
<keyword evidence="5 12" id="KW-0418">Kinase</keyword>
<evidence type="ECO:0000256" key="10">
    <source>
        <dbReference type="SAM" id="MobiDB-lite"/>
    </source>
</evidence>
<dbReference type="Proteomes" id="UP001320245">
    <property type="component" value="Unassembled WGS sequence"/>
</dbReference>
<comment type="catalytic activity">
    <reaction evidence="8">
        <text>L-seryl-[protein] + ATP = O-phospho-L-seryl-[protein] + ADP + H(+)</text>
        <dbReference type="Rhea" id="RHEA:17989"/>
        <dbReference type="Rhea" id="RHEA-COMP:9863"/>
        <dbReference type="Rhea" id="RHEA-COMP:11604"/>
        <dbReference type="ChEBI" id="CHEBI:15378"/>
        <dbReference type="ChEBI" id="CHEBI:29999"/>
        <dbReference type="ChEBI" id="CHEBI:30616"/>
        <dbReference type="ChEBI" id="CHEBI:83421"/>
        <dbReference type="ChEBI" id="CHEBI:456216"/>
        <dbReference type="EC" id="2.7.11.24"/>
    </reaction>
    <physiologicalReaction direction="left-to-right" evidence="8">
        <dbReference type="Rhea" id="RHEA:17990"/>
    </physiologicalReaction>
</comment>
<feature type="compositionally biased region" description="Polar residues" evidence="10">
    <location>
        <begin position="1210"/>
        <end position="1225"/>
    </location>
</feature>
<feature type="region of interest" description="Disordered" evidence="10">
    <location>
        <begin position="549"/>
        <end position="655"/>
    </location>
</feature>
<dbReference type="PROSITE" id="PS50011">
    <property type="entry name" value="PROTEIN_KINASE_DOM"/>
    <property type="match status" value="1"/>
</dbReference>
<comment type="similarity">
    <text evidence="1">Belongs to the protein kinase superfamily. STE Ser/Thr protein kinase family. MAP kinase kinase kinase subfamily.</text>
</comment>
<feature type="compositionally biased region" description="Polar residues" evidence="10">
    <location>
        <begin position="911"/>
        <end position="927"/>
    </location>
</feature>
<proteinExistence type="inferred from homology"/>
<feature type="compositionally biased region" description="Basic and acidic residues" evidence="10">
    <location>
        <begin position="875"/>
        <end position="888"/>
    </location>
</feature>
<feature type="region of interest" description="Disordered" evidence="10">
    <location>
        <begin position="304"/>
        <end position="324"/>
    </location>
</feature>
<feature type="region of interest" description="Disordered" evidence="10">
    <location>
        <begin position="875"/>
        <end position="1303"/>
    </location>
</feature>
<gene>
    <name evidence="12" type="primary">BCK1</name>
    <name evidence="12" type="ORF">SLS53_002597</name>
</gene>
<feature type="compositionally biased region" description="Low complexity" evidence="10">
    <location>
        <begin position="889"/>
        <end position="901"/>
    </location>
</feature>
<feature type="region of interest" description="Disordered" evidence="10">
    <location>
        <begin position="1"/>
        <end position="48"/>
    </location>
</feature>
<organism evidence="12 13">
    <name type="scientific">Cytospora paraplurivora</name>
    <dbReference type="NCBI Taxonomy" id="2898453"/>
    <lineage>
        <taxon>Eukaryota</taxon>
        <taxon>Fungi</taxon>
        <taxon>Dikarya</taxon>
        <taxon>Ascomycota</taxon>
        <taxon>Pezizomycotina</taxon>
        <taxon>Sordariomycetes</taxon>
        <taxon>Sordariomycetidae</taxon>
        <taxon>Diaporthales</taxon>
        <taxon>Cytosporaceae</taxon>
        <taxon>Cytospora</taxon>
    </lineage>
</organism>
<accession>A0AAN9YK46</accession>
<feature type="region of interest" description="Disordered" evidence="10">
    <location>
        <begin position="106"/>
        <end position="164"/>
    </location>
</feature>
<evidence type="ECO:0000256" key="6">
    <source>
        <dbReference type="ARBA" id="ARBA00022840"/>
    </source>
</evidence>
<dbReference type="InterPro" id="IPR050538">
    <property type="entry name" value="MAP_kinase_kinase_kinase"/>
</dbReference>
<feature type="compositionally biased region" description="Polar residues" evidence="10">
    <location>
        <begin position="1351"/>
        <end position="1373"/>
    </location>
</feature>
<dbReference type="GO" id="GO:0004707">
    <property type="term" value="F:MAP kinase activity"/>
    <property type="evidence" value="ECO:0007669"/>
    <property type="project" value="UniProtKB-EC"/>
</dbReference>